<comment type="caution">
    <text evidence="1">The sequence shown here is derived from an EMBL/GenBank/DDBJ whole genome shotgun (WGS) entry which is preliminary data.</text>
</comment>
<organism evidence="1 2">
    <name type="scientific">Rhodococcus olei</name>
    <dbReference type="NCBI Taxonomy" id="2161675"/>
    <lineage>
        <taxon>Bacteria</taxon>
        <taxon>Bacillati</taxon>
        <taxon>Actinomycetota</taxon>
        <taxon>Actinomycetes</taxon>
        <taxon>Mycobacteriales</taxon>
        <taxon>Nocardiaceae</taxon>
        <taxon>Rhodococcus</taxon>
    </lineage>
</organism>
<reference evidence="2" key="1">
    <citation type="journal article" date="2019" name="Int. J. Syst. Evol. Microbiol.">
        <title>The Global Catalogue of Microorganisms (GCM) 10K type strain sequencing project: providing services to taxonomists for standard genome sequencing and annotation.</title>
        <authorList>
            <consortium name="The Broad Institute Genomics Platform"/>
            <consortium name="The Broad Institute Genome Sequencing Center for Infectious Disease"/>
            <person name="Wu L."/>
            <person name="Ma J."/>
        </authorList>
    </citation>
    <scope>NUCLEOTIDE SEQUENCE [LARGE SCALE GENOMIC DNA]</scope>
    <source>
        <strain evidence="2">JCM 32206</strain>
    </source>
</reference>
<keyword evidence="2" id="KW-1185">Reference proteome</keyword>
<evidence type="ECO:0000313" key="2">
    <source>
        <dbReference type="Proteomes" id="UP001501183"/>
    </source>
</evidence>
<evidence type="ECO:0008006" key="3">
    <source>
        <dbReference type="Google" id="ProtNLM"/>
    </source>
</evidence>
<dbReference type="EMBL" id="BAABFB010000048">
    <property type="protein sequence ID" value="GAA4481244.1"/>
    <property type="molecule type" value="Genomic_DNA"/>
</dbReference>
<proteinExistence type="predicted"/>
<name>A0ABP8P4A4_9NOCA</name>
<dbReference type="Proteomes" id="UP001501183">
    <property type="component" value="Unassembled WGS sequence"/>
</dbReference>
<sequence length="100" mass="9242">MAGEMSVDTDSVAALAGVLAAAADRVGGLDPGSPVAAAGAALPDSDAAAVLCGLPAALTRAVSGAADRLRSMSAAAAGAATGYTATDDATAARLAGGGER</sequence>
<accession>A0ABP8P4A4</accession>
<gene>
    <name evidence="1" type="ORF">GCM10023094_29020</name>
</gene>
<protein>
    <recommendedName>
        <fullName evidence="3">Excreted virulence factor EspC (Type VII ESX diderm)</fullName>
    </recommendedName>
</protein>
<evidence type="ECO:0000313" key="1">
    <source>
        <dbReference type="EMBL" id="GAA4481244.1"/>
    </source>
</evidence>